<dbReference type="AlphaFoldDB" id="A0A7S6UGC8"/>
<dbReference type="InterPro" id="IPR007730">
    <property type="entry name" value="SPOR-like_dom"/>
</dbReference>
<organism evidence="2 3">
    <name type="scientific">Novilysobacter ciconiae</name>
    <dbReference type="NCBI Taxonomy" id="2781022"/>
    <lineage>
        <taxon>Bacteria</taxon>
        <taxon>Pseudomonadati</taxon>
        <taxon>Pseudomonadota</taxon>
        <taxon>Gammaproteobacteria</taxon>
        <taxon>Lysobacterales</taxon>
        <taxon>Lysobacteraceae</taxon>
        <taxon>Novilysobacter</taxon>
    </lineage>
</organism>
<feature type="domain" description="SPOR" evidence="1">
    <location>
        <begin position="116"/>
        <end position="185"/>
    </location>
</feature>
<reference evidence="2 3" key="1">
    <citation type="submission" date="2020-10" db="EMBL/GenBank/DDBJ databases">
        <title>complete genome sequencing of Lysobacter sp. H21R20.</title>
        <authorList>
            <person name="Bae J.-W."/>
            <person name="Lee S.-Y."/>
        </authorList>
    </citation>
    <scope>NUCLEOTIDE SEQUENCE [LARGE SCALE GENOMIC DNA]</scope>
    <source>
        <strain evidence="2 3">H21R20</strain>
    </source>
</reference>
<protein>
    <submittedName>
        <fullName evidence="2">SPOR domain-containing protein</fullName>
    </submittedName>
</protein>
<dbReference type="InterPro" id="IPR036680">
    <property type="entry name" value="SPOR-like_sf"/>
</dbReference>
<name>A0A7S6UGC8_9GAMM</name>
<dbReference type="Pfam" id="PF05036">
    <property type="entry name" value="SPOR"/>
    <property type="match status" value="1"/>
</dbReference>
<proteinExistence type="predicted"/>
<accession>A0A7S6UGC8</accession>
<dbReference type="GO" id="GO:0042834">
    <property type="term" value="F:peptidoglycan binding"/>
    <property type="evidence" value="ECO:0007669"/>
    <property type="project" value="InterPro"/>
</dbReference>
<dbReference type="KEGG" id="lcic:INQ41_01580"/>
<dbReference type="EMBL" id="CP063656">
    <property type="protein sequence ID" value="QOW19793.1"/>
    <property type="molecule type" value="Genomic_DNA"/>
</dbReference>
<gene>
    <name evidence="2" type="ORF">INQ41_01580</name>
</gene>
<sequence length="246" mass="25594">MLIRALVILLLVLNLGVALWGALATGSTPPAAPTDSPPGVERLQLVTDAAEPDEPTQATAPRMSVIPAQCASFGPYDTADIASALGKRIRLEGLAGSDPGAQVVQTTVRAEPGRAPRSWRVLLPAMSSAAEADAVAQRIVATGFKDYYVIREGDDANAIALGLFRNEQAAQMRGETLRKAGFDVVVEPVGAGPEEHWLVIATDAPFDAEAARAQLAAARTQAVSCDDLAPRAATAHAELGDTPAAR</sequence>
<evidence type="ECO:0000313" key="3">
    <source>
        <dbReference type="Proteomes" id="UP000594059"/>
    </source>
</evidence>
<evidence type="ECO:0000259" key="1">
    <source>
        <dbReference type="Pfam" id="PF05036"/>
    </source>
</evidence>
<dbReference type="Gene3D" id="3.30.70.1070">
    <property type="entry name" value="Sporulation related repeat"/>
    <property type="match status" value="1"/>
</dbReference>
<dbReference type="Proteomes" id="UP000594059">
    <property type="component" value="Chromosome"/>
</dbReference>
<keyword evidence="3" id="KW-1185">Reference proteome</keyword>
<evidence type="ECO:0000313" key="2">
    <source>
        <dbReference type="EMBL" id="QOW19793.1"/>
    </source>
</evidence>
<dbReference type="RefSeq" id="WP_193985644.1">
    <property type="nucleotide sequence ID" value="NZ_CP063656.1"/>
</dbReference>